<dbReference type="RefSeq" id="WP_119085002.1">
    <property type="nucleotide sequence ID" value="NZ_QXIY01000002.1"/>
</dbReference>
<dbReference type="Pfam" id="PF04205">
    <property type="entry name" value="FMN_bind"/>
    <property type="match status" value="1"/>
</dbReference>
<protein>
    <submittedName>
        <fullName evidence="3">FMN-binding protein</fullName>
    </submittedName>
</protein>
<keyword evidence="1" id="KW-0472">Membrane</keyword>
<keyword evidence="4" id="KW-1185">Reference proteome</keyword>
<dbReference type="AlphaFoldDB" id="A0A398DRN4"/>
<evidence type="ECO:0000313" key="4">
    <source>
        <dbReference type="Proteomes" id="UP000266113"/>
    </source>
</evidence>
<proteinExistence type="predicted"/>
<gene>
    <name evidence="3" type="ORF">SMC1_01265</name>
</gene>
<dbReference type="SMART" id="SM00900">
    <property type="entry name" value="FMN_bind"/>
    <property type="match status" value="1"/>
</dbReference>
<dbReference type="Proteomes" id="UP000266113">
    <property type="component" value="Unassembled WGS sequence"/>
</dbReference>
<name>A0A398DRN4_9BACT</name>
<organism evidence="3 4">
    <name type="scientific">Candidatus Cryosericum septentrionale</name>
    <dbReference type="NCBI Taxonomy" id="2290913"/>
    <lineage>
        <taxon>Bacteria</taxon>
        <taxon>Pseudomonadati</taxon>
        <taxon>Caldisericota/Cryosericota group</taxon>
        <taxon>Candidatus Cryosericota</taxon>
        <taxon>Candidatus Cryosericia</taxon>
        <taxon>Candidatus Cryosericales</taxon>
        <taxon>Candidatus Cryosericaceae</taxon>
        <taxon>Candidatus Cryosericum</taxon>
    </lineage>
</organism>
<accession>A0A398DRN4</accession>
<dbReference type="OrthoDB" id="47659at2"/>
<dbReference type="Gene3D" id="3.90.1010.20">
    <property type="match status" value="1"/>
</dbReference>
<evidence type="ECO:0000259" key="2">
    <source>
        <dbReference type="SMART" id="SM00900"/>
    </source>
</evidence>
<reference evidence="3 4" key="1">
    <citation type="submission" date="2018-09" db="EMBL/GenBank/DDBJ databases">
        <title>Discovery and Ecogenomic Context for Candidatus Cryosericales, a Global Caldiserica Order Active in Thawing Permafrost.</title>
        <authorList>
            <person name="Martinez M.A."/>
            <person name="Woodcroft B.J."/>
            <person name="Ignacio Espinoza J.C."/>
            <person name="Zayed A."/>
            <person name="Singleton C.M."/>
            <person name="Boyd J."/>
            <person name="Li Y.-F."/>
            <person name="Purvine S."/>
            <person name="Maughan H."/>
            <person name="Hodgkins S.B."/>
            <person name="Anderson D."/>
            <person name="Sederholm M."/>
            <person name="Temperton B."/>
            <person name="Saleska S.R."/>
            <person name="Tyson G.W."/>
            <person name="Rich V.I."/>
        </authorList>
    </citation>
    <scope>NUCLEOTIDE SEQUENCE [LARGE SCALE GENOMIC DNA]</scope>
    <source>
        <strain evidence="3 4">SMC1</strain>
    </source>
</reference>
<dbReference type="GO" id="GO:0010181">
    <property type="term" value="F:FMN binding"/>
    <property type="evidence" value="ECO:0007669"/>
    <property type="project" value="InterPro"/>
</dbReference>
<comment type="caution">
    <text evidence="3">The sequence shown here is derived from an EMBL/GenBank/DDBJ whole genome shotgun (WGS) entry which is preliminary data.</text>
</comment>
<dbReference type="InterPro" id="IPR007329">
    <property type="entry name" value="FMN-bd"/>
</dbReference>
<evidence type="ECO:0000313" key="3">
    <source>
        <dbReference type="EMBL" id="RIE17580.1"/>
    </source>
</evidence>
<feature type="transmembrane region" description="Helical" evidence="1">
    <location>
        <begin position="6"/>
        <end position="29"/>
    </location>
</feature>
<keyword evidence="1" id="KW-1133">Transmembrane helix</keyword>
<feature type="domain" description="FMN-binding" evidence="2">
    <location>
        <begin position="61"/>
        <end position="130"/>
    </location>
</feature>
<keyword evidence="1" id="KW-0812">Transmembrane</keyword>
<evidence type="ECO:0000256" key="1">
    <source>
        <dbReference type="SAM" id="Phobius"/>
    </source>
</evidence>
<dbReference type="GO" id="GO:0016020">
    <property type="term" value="C:membrane"/>
    <property type="evidence" value="ECO:0007669"/>
    <property type="project" value="InterPro"/>
</dbReference>
<dbReference type="EMBL" id="QXIY01000002">
    <property type="protein sequence ID" value="RIE17580.1"/>
    <property type="molecule type" value="Genomic_DNA"/>
</dbReference>
<sequence>MRLVNTVLKSLLITFVILIVLFALVIGVYPRMLKAGADKLVLAPLNLTSLADGTYRGSARVLHVAASLSVVVQDHRITDVSYVGKPSGAEVPKLAAEVVTAQSLSVDAVSGATISTKVTLKAIDNALGARP</sequence>